<keyword evidence="3" id="KW-0808">Transferase</keyword>
<dbReference type="Pfam" id="PF03734">
    <property type="entry name" value="YkuD"/>
    <property type="match status" value="1"/>
</dbReference>
<dbReference type="PROSITE" id="PS52029">
    <property type="entry name" value="LD_TPASE"/>
    <property type="match status" value="1"/>
</dbReference>
<dbReference type="InterPro" id="IPR050979">
    <property type="entry name" value="LD-transpeptidase"/>
</dbReference>
<dbReference type="SUPFAM" id="SSF141523">
    <property type="entry name" value="L,D-transpeptidase catalytic domain-like"/>
    <property type="match status" value="1"/>
</dbReference>
<evidence type="ECO:0000256" key="6">
    <source>
        <dbReference type="ARBA" id="ARBA00023316"/>
    </source>
</evidence>
<gene>
    <name evidence="10" type="ORF">H8M03_08825</name>
</gene>
<keyword evidence="11" id="KW-1185">Reference proteome</keyword>
<feature type="active site" description="Proton donor/acceptor" evidence="7">
    <location>
        <position position="129"/>
    </location>
</feature>
<evidence type="ECO:0000313" key="11">
    <source>
        <dbReference type="Proteomes" id="UP000515861"/>
    </source>
</evidence>
<dbReference type="GO" id="GO:0018104">
    <property type="term" value="P:peptidoglycan-protein cross-linking"/>
    <property type="evidence" value="ECO:0007669"/>
    <property type="project" value="TreeGrafter"/>
</dbReference>
<feature type="signal peptide" evidence="8">
    <location>
        <begin position="1"/>
        <end position="20"/>
    </location>
</feature>
<dbReference type="AlphaFoldDB" id="A0A7G9L0H9"/>
<feature type="domain" description="L,D-TPase catalytic" evidence="9">
    <location>
        <begin position="57"/>
        <end position="166"/>
    </location>
</feature>
<dbReference type="CDD" id="cd16913">
    <property type="entry name" value="YkuD_like"/>
    <property type="match status" value="1"/>
</dbReference>
<dbReference type="Proteomes" id="UP000515861">
    <property type="component" value="Chromosome"/>
</dbReference>
<evidence type="ECO:0000256" key="8">
    <source>
        <dbReference type="SAM" id="SignalP"/>
    </source>
</evidence>
<evidence type="ECO:0000256" key="1">
    <source>
        <dbReference type="ARBA" id="ARBA00004752"/>
    </source>
</evidence>
<dbReference type="GO" id="GO:0005576">
    <property type="term" value="C:extracellular region"/>
    <property type="evidence" value="ECO:0007669"/>
    <property type="project" value="TreeGrafter"/>
</dbReference>
<dbReference type="InterPro" id="IPR038063">
    <property type="entry name" value="Transpep_catalytic_dom"/>
</dbReference>
<dbReference type="PANTHER" id="PTHR30582:SF2">
    <property type="entry name" value="L,D-TRANSPEPTIDASE YCIB-RELATED"/>
    <property type="match status" value="1"/>
</dbReference>
<proteinExistence type="inferred from homology"/>
<dbReference type="GO" id="GO:0016740">
    <property type="term" value="F:transferase activity"/>
    <property type="evidence" value="ECO:0007669"/>
    <property type="project" value="UniProtKB-KW"/>
</dbReference>
<comment type="pathway">
    <text evidence="1 7">Cell wall biogenesis; peptidoglycan biosynthesis.</text>
</comment>
<dbReference type="GO" id="GO:0071555">
    <property type="term" value="P:cell wall organization"/>
    <property type="evidence" value="ECO:0007669"/>
    <property type="project" value="UniProtKB-UniRule"/>
</dbReference>
<dbReference type="KEGG" id="ssau:H8M03_08825"/>
<dbReference type="EMBL" id="CP060697">
    <property type="protein sequence ID" value="QNM82128.1"/>
    <property type="molecule type" value="Genomic_DNA"/>
</dbReference>
<dbReference type="NCBIfam" id="NF004785">
    <property type="entry name" value="PRK06132.1-2"/>
    <property type="match status" value="1"/>
</dbReference>
<keyword evidence="4 7" id="KW-0133">Cell shape</keyword>
<name>A0A7G9L0H9_9SPHN</name>
<organism evidence="10 11">
    <name type="scientific">Sphingomonas sabuli</name>
    <dbReference type="NCBI Taxonomy" id="2764186"/>
    <lineage>
        <taxon>Bacteria</taxon>
        <taxon>Pseudomonadati</taxon>
        <taxon>Pseudomonadota</taxon>
        <taxon>Alphaproteobacteria</taxon>
        <taxon>Sphingomonadales</taxon>
        <taxon>Sphingomonadaceae</taxon>
        <taxon>Sphingomonas</taxon>
    </lineage>
</organism>
<keyword evidence="8" id="KW-0732">Signal</keyword>
<sequence>MKRFNVLLISAIALAIPVAAVSQGSKTTSPIELARQADKLKPGQWVWAPQIAPEGPMIVFVDLSRQLATVYRNGVRIGVSTVSTGKPGHETPTGVFTILQKDANHHSSKYNNAPMPYQERLTVDGVALHAGGLPGYPESHGCVHLPLEFSRLLFGQTHMGGTVIVAGHAGSVHLANNAGVLAPEGDRGVQIPHVPLAPDEGARWQPNLSPSGPVTIIVSRSDQRVIVLRNGVEIGRSKAEIGGDDFETHVLTYTKGKDGAARWMTVGVPGHLGDAGSPLDTSILQQTRLPAAFRTALSNVIVPGTTILVTQAPVRQDNSGKMMTMMASATNP</sequence>
<comment type="similarity">
    <text evidence="2">Belongs to the YkuD family.</text>
</comment>
<dbReference type="PANTHER" id="PTHR30582">
    <property type="entry name" value="L,D-TRANSPEPTIDASE"/>
    <property type="match status" value="1"/>
</dbReference>
<reference evidence="10 11" key="1">
    <citation type="submission" date="2020-08" db="EMBL/GenBank/DDBJ databases">
        <title>Sphingomonas sp. sand1-3 16S ribosomal RNA gene Genome sequencing and assembly.</title>
        <authorList>
            <person name="Kang M."/>
        </authorList>
    </citation>
    <scope>NUCLEOTIDE SEQUENCE [LARGE SCALE GENOMIC DNA]</scope>
    <source>
        <strain evidence="11">sand1-3</strain>
    </source>
</reference>
<evidence type="ECO:0000256" key="3">
    <source>
        <dbReference type="ARBA" id="ARBA00022679"/>
    </source>
</evidence>
<evidence type="ECO:0000256" key="5">
    <source>
        <dbReference type="ARBA" id="ARBA00022984"/>
    </source>
</evidence>
<dbReference type="Gene3D" id="2.40.440.10">
    <property type="entry name" value="L,D-transpeptidase catalytic domain-like"/>
    <property type="match status" value="1"/>
</dbReference>
<accession>A0A7G9L0H9</accession>
<evidence type="ECO:0000259" key="9">
    <source>
        <dbReference type="PROSITE" id="PS52029"/>
    </source>
</evidence>
<dbReference type="InterPro" id="IPR005490">
    <property type="entry name" value="LD_TPept_cat_dom"/>
</dbReference>
<dbReference type="RefSeq" id="WP_187479083.1">
    <property type="nucleotide sequence ID" value="NZ_CP060697.1"/>
</dbReference>
<protein>
    <submittedName>
        <fullName evidence="10">L,D-transpeptidase</fullName>
    </submittedName>
</protein>
<feature type="active site" description="Nucleophile" evidence="7">
    <location>
        <position position="142"/>
    </location>
</feature>
<dbReference type="GO" id="GO:0071972">
    <property type="term" value="F:peptidoglycan L,D-transpeptidase activity"/>
    <property type="evidence" value="ECO:0007669"/>
    <property type="project" value="TreeGrafter"/>
</dbReference>
<keyword evidence="6 7" id="KW-0961">Cell wall biogenesis/degradation</keyword>
<feature type="chain" id="PRO_5028973103" evidence="8">
    <location>
        <begin position="21"/>
        <end position="332"/>
    </location>
</feature>
<dbReference type="InterPro" id="IPR016915">
    <property type="entry name" value="UCP029342"/>
</dbReference>
<dbReference type="GO" id="GO:0008360">
    <property type="term" value="P:regulation of cell shape"/>
    <property type="evidence" value="ECO:0007669"/>
    <property type="project" value="UniProtKB-UniRule"/>
</dbReference>
<evidence type="ECO:0000256" key="7">
    <source>
        <dbReference type="PROSITE-ProRule" id="PRU01373"/>
    </source>
</evidence>
<keyword evidence="5 7" id="KW-0573">Peptidoglycan synthesis</keyword>
<evidence type="ECO:0000256" key="2">
    <source>
        <dbReference type="ARBA" id="ARBA00005992"/>
    </source>
</evidence>
<dbReference type="UniPathway" id="UPA00219"/>
<dbReference type="PIRSF" id="PIRSF029342">
    <property type="entry name" value="UCP029342_ErfK/YbiS/YcfS/YnhG"/>
    <property type="match status" value="1"/>
</dbReference>
<evidence type="ECO:0000313" key="10">
    <source>
        <dbReference type="EMBL" id="QNM82128.1"/>
    </source>
</evidence>
<evidence type="ECO:0000256" key="4">
    <source>
        <dbReference type="ARBA" id="ARBA00022960"/>
    </source>
</evidence>